<protein>
    <recommendedName>
        <fullName evidence="3">RNA-directed DNA polymerase, eukaryota, Reverse transcriptase zinc-binding domain protein</fullName>
    </recommendedName>
</protein>
<organism evidence="1 2">
    <name type="scientific">Helianthus annuus</name>
    <name type="common">Common sunflower</name>
    <dbReference type="NCBI Taxonomy" id="4232"/>
    <lineage>
        <taxon>Eukaryota</taxon>
        <taxon>Viridiplantae</taxon>
        <taxon>Streptophyta</taxon>
        <taxon>Embryophyta</taxon>
        <taxon>Tracheophyta</taxon>
        <taxon>Spermatophyta</taxon>
        <taxon>Magnoliopsida</taxon>
        <taxon>eudicotyledons</taxon>
        <taxon>Gunneridae</taxon>
        <taxon>Pentapetalae</taxon>
        <taxon>asterids</taxon>
        <taxon>campanulids</taxon>
        <taxon>Asterales</taxon>
        <taxon>Asteraceae</taxon>
        <taxon>Asteroideae</taxon>
        <taxon>Heliantheae alliance</taxon>
        <taxon>Heliantheae</taxon>
        <taxon>Helianthus</taxon>
    </lineage>
</organism>
<sequence length="128" mass="15094">MSDVWRSARDYGAYFVTCCFVQMVSQLVSQWCKLQPIFAFRVRDLLDLHLYVGGSAKFKKAIHAICHTAFWCIWRCRNAAVFKHKRPSMQTVMGDIKGMSFLWVKARSKQRNMDWDLWNCFNILSTGW</sequence>
<name>A0A9K3IT47_HELAN</name>
<evidence type="ECO:0000313" key="1">
    <source>
        <dbReference type="EMBL" id="KAF5802616.1"/>
    </source>
</evidence>
<dbReference type="AlphaFoldDB" id="A0A9K3IT47"/>
<evidence type="ECO:0000313" key="2">
    <source>
        <dbReference type="Proteomes" id="UP000215914"/>
    </source>
</evidence>
<evidence type="ECO:0008006" key="3">
    <source>
        <dbReference type="Google" id="ProtNLM"/>
    </source>
</evidence>
<dbReference type="EMBL" id="MNCJ02000321">
    <property type="protein sequence ID" value="KAF5802616.1"/>
    <property type="molecule type" value="Genomic_DNA"/>
</dbReference>
<keyword evidence="2" id="KW-1185">Reference proteome</keyword>
<dbReference type="Proteomes" id="UP000215914">
    <property type="component" value="Unassembled WGS sequence"/>
</dbReference>
<accession>A0A9K3IT47</accession>
<gene>
    <name evidence="1" type="ORF">HanXRQr2_Chr06g0261561</name>
</gene>
<reference evidence="1" key="1">
    <citation type="journal article" date="2017" name="Nature">
        <title>The sunflower genome provides insights into oil metabolism, flowering and Asterid evolution.</title>
        <authorList>
            <person name="Badouin H."/>
            <person name="Gouzy J."/>
            <person name="Grassa C.J."/>
            <person name="Murat F."/>
            <person name="Staton S.E."/>
            <person name="Cottret L."/>
            <person name="Lelandais-Briere C."/>
            <person name="Owens G.L."/>
            <person name="Carrere S."/>
            <person name="Mayjonade B."/>
            <person name="Legrand L."/>
            <person name="Gill N."/>
            <person name="Kane N.C."/>
            <person name="Bowers J.E."/>
            <person name="Hubner S."/>
            <person name="Bellec A."/>
            <person name="Berard A."/>
            <person name="Berges H."/>
            <person name="Blanchet N."/>
            <person name="Boniface M.C."/>
            <person name="Brunel D."/>
            <person name="Catrice O."/>
            <person name="Chaidir N."/>
            <person name="Claudel C."/>
            <person name="Donnadieu C."/>
            <person name="Faraut T."/>
            <person name="Fievet G."/>
            <person name="Helmstetter N."/>
            <person name="King M."/>
            <person name="Knapp S.J."/>
            <person name="Lai Z."/>
            <person name="Le Paslier M.C."/>
            <person name="Lippi Y."/>
            <person name="Lorenzon L."/>
            <person name="Mandel J.R."/>
            <person name="Marage G."/>
            <person name="Marchand G."/>
            <person name="Marquand E."/>
            <person name="Bret-Mestries E."/>
            <person name="Morien E."/>
            <person name="Nambeesan S."/>
            <person name="Nguyen T."/>
            <person name="Pegot-Espagnet P."/>
            <person name="Pouilly N."/>
            <person name="Raftis F."/>
            <person name="Sallet E."/>
            <person name="Schiex T."/>
            <person name="Thomas J."/>
            <person name="Vandecasteele C."/>
            <person name="Vares D."/>
            <person name="Vear F."/>
            <person name="Vautrin S."/>
            <person name="Crespi M."/>
            <person name="Mangin B."/>
            <person name="Burke J.M."/>
            <person name="Salse J."/>
            <person name="Munos S."/>
            <person name="Vincourt P."/>
            <person name="Rieseberg L.H."/>
            <person name="Langlade N.B."/>
        </authorList>
    </citation>
    <scope>NUCLEOTIDE SEQUENCE</scope>
    <source>
        <tissue evidence="1">Leaves</tissue>
    </source>
</reference>
<dbReference type="Gramene" id="mRNA:HanXRQr2_Chr06g0261561">
    <property type="protein sequence ID" value="CDS:HanXRQr2_Chr06g0261561.1"/>
    <property type="gene ID" value="HanXRQr2_Chr06g0261561"/>
</dbReference>
<reference evidence="1" key="2">
    <citation type="submission" date="2020-06" db="EMBL/GenBank/DDBJ databases">
        <title>Helianthus annuus Genome sequencing and assembly Release 2.</title>
        <authorList>
            <person name="Gouzy J."/>
            <person name="Langlade N."/>
            <person name="Munos S."/>
        </authorList>
    </citation>
    <scope>NUCLEOTIDE SEQUENCE</scope>
    <source>
        <tissue evidence="1">Leaves</tissue>
    </source>
</reference>
<comment type="caution">
    <text evidence="1">The sequence shown here is derived from an EMBL/GenBank/DDBJ whole genome shotgun (WGS) entry which is preliminary data.</text>
</comment>
<proteinExistence type="predicted"/>